<protein>
    <submittedName>
        <fullName evidence="1">Hexapeptide repeat-containing transferase</fullName>
    </submittedName>
</protein>
<comment type="caution">
    <text evidence="1">The sequence shown here is derived from an EMBL/GenBank/DDBJ whole genome shotgun (WGS) entry which is preliminary data.</text>
</comment>
<dbReference type="RefSeq" id="WP_011647647.1">
    <property type="nucleotide sequence ID" value="NZ_ARYI01000011.1"/>
</dbReference>
<dbReference type="InterPro" id="IPR011004">
    <property type="entry name" value="Trimer_LpxA-like_sf"/>
</dbReference>
<name>A0A059FLJ2_9PROT</name>
<keyword evidence="2" id="KW-1185">Reference proteome</keyword>
<dbReference type="CDD" id="cd04645">
    <property type="entry name" value="LbH_gamma_CA_like"/>
    <property type="match status" value="1"/>
</dbReference>
<dbReference type="Proteomes" id="UP000025061">
    <property type="component" value="Unassembled WGS sequence"/>
</dbReference>
<dbReference type="EMBL" id="ARYI01000011">
    <property type="protein sequence ID" value="KCZ91477.1"/>
    <property type="molecule type" value="Genomic_DNA"/>
</dbReference>
<dbReference type="GO" id="GO:0016740">
    <property type="term" value="F:transferase activity"/>
    <property type="evidence" value="ECO:0007669"/>
    <property type="project" value="UniProtKB-KW"/>
</dbReference>
<dbReference type="AlphaFoldDB" id="A0A059FLJ2"/>
<dbReference type="InterPro" id="IPR047324">
    <property type="entry name" value="LbH_gamma_CA-like"/>
</dbReference>
<dbReference type="Pfam" id="PF00132">
    <property type="entry name" value="Hexapep"/>
    <property type="match status" value="1"/>
</dbReference>
<dbReference type="OrthoDB" id="9803036at2"/>
<proteinExistence type="predicted"/>
<dbReference type="PANTHER" id="PTHR13061">
    <property type="entry name" value="DYNACTIN SUBUNIT P25"/>
    <property type="match status" value="1"/>
</dbReference>
<evidence type="ECO:0000313" key="1">
    <source>
        <dbReference type="EMBL" id="KCZ91477.1"/>
    </source>
</evidence>
<organism evidence="1 2">
    <name type="scientific">Hyphomonas hirschiana VP5</name>
    <dbReference type="NCBI Taxonomy" id="1280951"/>
    <lineage>
        <taxon>Bacteria</taxon>
        <taxon>Pseudomonadati</taxon>
        <taxon>Pseudomonadota</taxon>
        <taxon>Alphaproteobacteria</taxon>
        <taxon>Hyphomonadales</taxon>
        <taxon>Hyphomonadaceae</taxon>
        <taxon>Hyphomonas</taxon>
    </lineage>
</organism>
<accession>A0A059FLJ2</accession>
<dbReference type="InterPro" id="IPR050484">
    <property type="entry name" value="Transf_Hexapept/Carb_Anhydrase"/>
</dbReference>
<sequence length="176" mass="18993">MAIYEIDGVAPQLPDEGKFWIAGSAEVMGNVVLKENASVWYGCVLRGDNDPIIIGENSNIQDLTVIHTDIGAPVTIGKNVTVGHRVILHGCEIGDDTLIGMGSTILNRVKIGRNCIIGANALIPEGKEIPDNSLVMGAPGKVVKDVSEMQLQVIKMSAIHYVENWQRHARGMKRLG</sequence>
<dbReference type="InterPro" id="IPR001451">
    <property type="entry name" value="Hexapep"/>
</dbReference>
<gene>
    <name evidence="1" type="ORF">HHI_12834</name>
</gene>
<dbReference type="PATRIC" id="fig|1280951.3.peg.2587"/>
<dbReference type="SUPFAM" id="SSF51161">
    <property type="entry name" value="Trimeric LpxA-like enzymes"/>
    <property type="match status" value="1"/>
</dbReference>
<dbReference type="Gene3D" id="2.160.10.10">
    <property type="entry name" value="Hexapeptide repeat proteins"/>
    <property type="match status" value="1"/>
</dbReference>
<keyword evidence="1" id="KW-0808">Transferase</keyword>
<dbReference type="PANTHER" id="PTHR13061:SF29">
    <property type="entry name" value="GAMMA CARBONIC ANHYDRASE-LIKE 1, MITOCHONDRIAL-RELATED"/>
    <property type="match status" value="1"/>
</dbReference>
<evidence type="ECO:0000313" key="2">
    <source>
        <dbReference type="Proteomes" id="UP000025061"/>
    </source>
</evidence>
<reference evidence="1 2" key="1">
    <citation type="submission" date="2013-04" db="EMBL/GenBank/DDBJ databases">
        <title>Hyphomonas hirschiana VP5 Genome Sequencing.</title>
        <authorList>
            <person name="Lai Q."/>
            <person name="Shao Z."/>
        </authorList>
    </citation>
    <scope>NUCLEOTIDE SEQUENCE [LARGE SCALE GENOMIC DNA]</scope>
    <source>
        <strain evidence="1 2">VP5</strain>
    </source>
</reference>